<dbReference type="RefSeq" id="WP_151169005.1">
    <property type="nucleotide sequence ID" value="NZ_WACR01000008.1"/>
</dbReference>
<feature type="signal peptide" evidence="1">
    <location>
        <begin position="1"/>
        <end position="27"/>
    </location>
</feature>
<gene>
    <name evidence="2" type="primary">gldD</name>
    <name evidence="2" type="ORF">F3059_10540</name>
</gene>
<dbReference type="AlphaFoldDB" id="A0A6N6M327"/>
<dbReference type="Pfam" id="PF25593">
    <property type="entry name" value="GldD_lipo"/>
    <property type="match status" value="1"/>
</dbReference>
<protein>
    <submittedName>
        <fullName evidence="2">Gliding motility lipoprotein GldD</fullName>
    </submittedName>
</protein>
<dbReference type="EMBL" id="WACR01000008">
    <property type="protein sequence ID" value="KAB1063496.1"/>
    <property type="molecule type" value="Genomic_DNA"/>
</dbReference>
<keyword evidence="3" id="KW-1185">Reference proteome</keyword>
<reference evidence="2 3" key="1">
    <citation type="submission" date="2019-09" db="EMBL/GenBank/DDBJ databases">
        <title>Genomes of Cryomorphaceae.</title>
        <authorList>
            <person name="Bowman J.P."/>
        </authorList>
    </citation>
    <scope>NUCLEOTIDE SEQUENCE [LARGE SCALE GENOMIC DNA]</scope>
    <source>
        <strain evidence="2 3">KCTC 52047</strain>
    </source>
</reference>
<accession>A0A6N6M327</accession>
<comment type="caution">
    <text evidence="2">The sequence shown here is derived from an EMBL/GenBank/DDBJ whole genome shotgun (WGS) entry which is preliminary data.</text>
</comment>
<dbReference type="PROSITE" id="PS51257">
    <property type="entry name" value="PROKAR_LIPOPROTEIN"/>
    <property type="match status" value="1"/>
</dbReference>
<dbReference type="OrthoDB" id="679501at2"/>
<sequence length="200" mass="23712">MMTMRAKTNKLLSFLLIIIVSFFSACSDDYTPKPRGYHRIELPQHSYDKFEGNCPFTFEYSEHSKLDYKRIDTNRNPCWFNILYPQFKARIYVSYFGEHVEDSLRQLTEDSRDLVMKHIVKANDIEESLITKREDDVYGISYDFKGSTASNYQFFITDSTDHYLHASLYFETAPKPDSIAPAEQFVKEDIEHFIRSFKWK</sequence>
<proteinExistence type="predicted"/>
<keyword evidence="2" id="KW-0449">Lipoprotein</keyword>
<dbReference type="Proteomes" id="UP000435357">
    <property type="component" value="Unassembled WGS sequence"/>
</dbReference>
<keyword evidence="1" id="KW-0732">Signal</keyword>
<organism evidence="2 3">
    <name type="scientific">Salibacter halophilus</name>
    <dbReference type="NCBI Taxonomy" id="1803916"/>
    <lineage>
        <taxon>Bacteria</taxon>
        <taxon>Pseudomonadati</taxon>
        <taxon>Bacteroidota</taxon>
        <taxon>Flavobacteriia</taxon>
        <taxon>Flavobacteriales</taxon>
        <taxon>Salibacteraceae</taxon>
        <taxon>Salibacter</taxon>
    </lineage>
</organism>
<feature type="chain" id="PRO_5026872192" evidence="1">
    <location>
        <begin position="28"/>
        <end position="200"/>
    </location>
</feature>
<evidence type="ECO:0000313" key="3">
    <source>
        <dbReference type="Proteomes" id="UP000435357"/>
    </source>
</evidence>
<dbReference type="NCBIfam" id="TIGR03512">
    <property type="entry name" value="GldD_lipo"/>
    <property type="match status" value="1"/>
</dbReference>
<name>A0A6N6M327_9FLAO</name>
<evidence type="ECO:0000256" key="1">
    <source>
        <dbReference type="SAM" id="SignalP"/>
    </source>
</evidence>
<dbReference type="InterPro" id="IPR019850">
    <property type="entry name" value="GldD-like"/>
</dbReference>
<evidence type="ECO:0000313" key="2">
    <source>
        <dbReference type="EMBL" id="KAB1063496.1"/>
    </source>
</evidence>